<feature type="region of interest" description="Disordered" evidence="12">
    <location>
        <begin position="224"/>
        <end position="283"/>
    </location>
</feature>
<keyword evidence="3 11" id="KW-0052">Apoplast</keyword>
<evidence type="ECO:0000256" key="7">
    <source>
        <dbReference type="ARBA" id="ARBA00023211"/>
    </source>
</evidence>
<evidence type="ECO:0000313" key="14">
    <source>
        <dbReference type="EMBL" id="KAK1369100.1"/>
    </source>
</evidence>
<feature type="domain" description="Cupin type-1" evidence="13">
    <location>
        <begin position="30"/>
        <end position="171"/>
    </location>
</feature>
<feature type="binding site" evidence="9">
    <location>
        <position position="69"/>
    </location>
    <ligand>
        <name>Mn(2+)</name>
        <dbReference type="ChEBI" id="CHEBI:29035"/>
    </ligand>
</feature>
<feature type="compositionally biased region" description="Basic and acidic residues" evidence="12">
    <location>
        <begin position="224"/>
        <end position="238"/>
    </location>
</feature>
<dbReference type="InterPro" id="IPR006045">
    <property type="entry name" value="Cupin_1"/>
</dbReference>
<keyword evidence="5 8" id="KW-0479">Metal-binding</keyword>
<dbReference type="PROSITE" id="PS00725">
    <property type="entry name" value="GERMIN"/>
    <property type="match status" value="1"/>
</dbReference>
<feature type="disulfide bond" evidence="10">
    <location>
        <begin position="12"/>
        <end position="27"/>
    </location>
</feature>
<dbReference type="Pfam" id="PF00190">
    <property type="entry name" value="Cupin_1"/>
    <property type="match status" value="1"/>
</dbReference>
<reference evidence="14" key="2">
    <citation type="submission" date="2023-05" db="EMBL/GenBank/DDBJ databases">
        <authorList>
            <person name="Schelkunov M.I."/>
        </authorList>
    </citation>
    <scope>NUCLEOTIDE SEQUENCE</scope>
    <source>
        <strain evidence="14">Hsosn_3</strain>
        <tissue evidence="14">Leaf</tissue>
    </source>
</reference>
<evidence type="ECO:0000256" key="1">
    <source>
        <dbReference type="ARBA" id="ARBA00004271"/>
    </source>
</evidence>
<dbReference type="GO" id="GO:0030145">
    <property type="term" value="F:manganese ion binding"/>
    <property type="evidence" value="ECO:0007669"/>
    <property type="project" value="UniProtKB-UniRule"/>
</dbReference>
<sequence length="300" mass="32733">MAVDHSPLQDFCIAESSNQVLLNGLACKKPSMFQASDFSFSGLHIAGLNTLGISLVRIDYAPWGVNPPHTHPRATEIFTLVKGNLEVGFVTSNPNNCLISKILNKGDVFVFPIGLVHYQRNVGSGNAMAIAGLSSQNPGVITTANAVFGSKPDISTDILVRAFQLAQMEESKSVPKISNLHVALEHRLQTRTIDDAKKGEIKKHKQTKQTWIVIKEPQTSCKADELTDNVERRDKDVDSSSGGGRGGRFARGRGKIDSVRQDDKSHVERSIASCQSESMSKTQKVLEVTAQIKLREKITA</sequence>
<keyword evidence="7 8" id="KW-0464">Manganese</keyword>
<dbReference type="CDD" id="cd02241">
    <property type="entry name" value="cupin_OxOx"/>
    <property type="match status" value="1"/>
</dbReference>
<feature type="binding site" evidence="8">
    <location>
        <position position="76"/>
    </location>
    <ligand>
        <name>oxalate</name>
        <dbReference type="ChEBI" id="CHEBI:30623"/>
    </ligand>
</feature>
<evidence type="ECO:0000256" key="2">
    <source>
        <dbReference type="ARBA" id="ARBA00007456"/>
    </source>
</evidence>
<dbReference type="PANTHER" id="PTHR31238">
    <property type="entry name" value="GERMIN-LIKE PROTEIN SUBFAMILY 3 MEMBER 3"/>
    <property type="match status" value="1"/>
</dbReference>
<organism evidence="14 15">
    <name type="scientific">Heracleum sosnowskyi</name>
    <dbReference type="NCBI Taxonomy" id="360622"/>
    <lineage>
        <taxon>Eukaryota</taxon>
        <taxon>Viridiplantae</taxon>
        <taxon>Streptophyta</taxon>
        <taxon>Embryophyta</taxon>
        <taxon>Tracheophyta</taxon>
        <taxon>Spermatophyta</taxon>
        <taxon>Magnoliopsida</taxon>
        <taxon>eudicotyledons</taxon>
        <taxon>Gunneridae</taxon>
        <taxon>Pentapetalae</taxon>
        <taxon>asterids</taxon>
        <taxon>campanulids</taxon>
        <taxon>Apiales</taxon>
        <taxon>Apiaceae</taxon>
        <taxon>Apioideae</taxon>
        <taxon>apioid superclade</taxon>
        <taxon>Tordylieae</taxon>
        <taxon>Tordyliinae</taxon>
        <taxon>Heracleum</taxon>
    </lineage>
</organism>
<dbReference type="AlphaFoldDB" id="A0AAD8HMZ7"/>
<dbReference type="PRINTS" id="PR00325">
    <property type="entry name" value="GERMIN"/>
</dbReference>
<evidence type="ECO:0000256" key="11">
    <source>
        <dbReference type="RuleBase" id="RU366015"/>
    </source>
</evidence>
<comment type="similarity">
    <text evidence="2 11">Belongs to the germin family.</text>
</comment>
<reference evidence="14" key="1">
    <citation type="submission" date="2023-02" db="EMBL/GenBank/DDBJ databases">
        <title>Genome of toxic invasive species Heracleum sosnowskyi carries increased number of genes despite the absence of recent whole-genome duplications.</title>
        <authorList>
            <person name="Schelkunov M."/>
            <person name="Shtratnikova V."/>
            <person name="Makarenko M."/>
            <person name="Klepikova A."/>
            <person name="Omelchenko D."/>
            <person name="Novikova G."/>
            <person name="Obukhova E."/>
            <person name="Bogdanov V."/>
            <person name="Penin A."/>
            <person name="Logacheva M."/>
        </authorList>
    </citation>
    <scope>NUCLEOTIDE SEQUENCE</scope>
    <source>
        <strain evidence="14">Hsosn_3</strain>
        <tissue evidence="14">Leaf</tissue>
    </source>
</reference>
<feature type="compositionally biased region" description="Basic and acidic residues" evidence="12">
    <location>
        <begin position="254"/>
        <end position="269"/>
    </location>
</feature>
<dbReference type="InterPro" id="IPR011051">
    <property type="entry name" value="RmlC_Cupin_sf"/>
</dbReference>
<dbReference type="SUPFAM" id="SSF51182">
    <property type="entry name" value="RmlC-like cupins"/>
    <property type="match status" value="1"/>
</dbReference>
<evidence type="ECO:0000256" key="9">
    <source>
        <dbReference type="PIRSR" id="PIRSR601929-2"/>
    </source>
</evidence>
<dbReference type="GO" id="GO:0048046">
    <property type="term" value="C:apoplast"/>
    <property type="evidence" value="ECO:0007669"/>
    <property type="project" value="UniProtKB-SubCell"/>
</dbReference>
<evidence type="ECO:0000256" key="3">
    <source>
        <dbReference type="ARBA" id="ARBA00022523"/>
    </source>
</evidence>
<evidence type="ECO:0000259" key="13">
    <source>
        <dbReference type="SMART" id="SM00835"/>
    </source>
</evidence>
<comment type="subcellular location">
    <subcellularLocation>
        <location evidence="1 11">Secreted</location>
        <location evidence="1 11">Extracellular space</location>
        <location evidence="1 11">Apoplast</location>
    </subcellularLocation>
</comment>
<dbReference type="Proteomes" id="UP001237642">
    <property type="component" value="Unassembled WGS sequence"/>
</dbReference>
<dbReference type="EMBL" id="JAUIZM010000008">
    <property type="protein sequence ID" value="KAK1369100.1"/>
    <property type="molecule type" value="Genomic_DNA"/>
</dbReference>
<evidence type="ECO:0000256" key="4">
    <source>
        <dbReference type="ARBA" id="ARBA00022525"/>
    </source>
</evidence>
<feature type="binding site" evidence="9">
    <location>
        <position position="71"/>
    </location>
    <ligand>
        <name>Mn(2+)</name>
        <dbReference type="ChEBI" id="CHEBI:29035"/>
    </ligand>
</feature>
<dbReference type="InterPro" id="IPR001929">
    <property type="entry name" value="Germin"/>
</dbReference>
<feature type="binding site" evidence="8">
    <location>
        <position position="71"/>
    </location>
    <ligand>
        <name>oxalate</name>
        <dbReference type="ChEBI" id="CHEBI:30623"/>
    </ligand>
</feature>
<evidence type="ECO:0000256" key="5">
    <source>
        <dbReference type="ARBA" id="ARBA00022723"/>
    </source>
</evidence>
<protein>
    <recommendedName>
        <fullName evidence="11">Germin-like protein</fullName>
    </recommendedName>
</protein>
<comment type="caution">
    <text evidence="14">The sequence shown here is derived from an EMBL/GenBank/DDBJ whole genome shotgun (WGS) entry which is preliminary data.</text>
</comment>
<dbReference type="Gene3D" id="2.60.120.10">
    <property type="entry name" value="Jelly Rolls"/>
    <property type="match status" value="1"/>
</dbReference>
<evidence type="ECO:0000256" key="6">
    <source>
        <dbReference type="ARBA" id="ARBA00023157"/>
    </source>
</evidence>
<keyword evidence="4 11" id="KW-0964">Secreted</keyword>
<feature type="compositionally biased region" description="Polar residues" evidence="12">
    <location>
        <begin position="272"/>
        <end position="283"/>
    </location>
</feature>
<evidence type="ECO:0000256" key="8">
    <source>
        <dbReference type="PIRSR" id="PIRSR601929-1"/>
    </source>
</evidence>
<name>A0AAD8HMZ7_9APIA</name>
<dbReference type="InterPro" id="IPR019780">
    <property type="entry name" value="Germin_Mn-BS"/>
</dbReference>
<evidence type="ECO:0000313" key="15">
    <source>
        <dbReference type="Proteomes" id="UP001237642"/>
    </source>
</evidence>
<dbReference type="FunFam" id="2.60.120.10:FF:000333">
    <property type="entry name" value="Germin-like protein subfamily 3 member 1"/>
    <property type="match status" value="1"/>
</dbReference>
<feature type="binding site" evidence="9">
    <location>
        <position position="117"/>
    </location>
    <ligand>
        <name>Mn(2+)</name>
        <dbReference type="ChEBI" id="CHEBI:29035"/>
    </ligand>
</feature>
<evidence type="ECO:0000256" key="10">
    <source>
        <dbReference type="PIRSR" id="PIRSR601929-3"/>
    </source>
</evidence>
<feature type="binding site" evidence="9">
    <location>
        <position position="76"/>
    </location>
    <ligand>
        <name>Mn(2+)</name>
        <dbReference type="ChEBI" id="CHEBI:29035"/>
    </ligand>
</feature>
<accession>A0AAD8HMZ7</accession>
<evidence type="ECO:0000256" key="12">
    <source>
        <dbReference type="SAM" id="MobiDB-lite"/>
    </source>
</evidence>
<dbReference type="SMART" id="SM00835">
    <property type="entry name" value="Cupin_1"/>
    <property type="match status" value="1"/>
</dbReference>
<proteinExistence type="inferred from homology"/>
<dbReference type="InterPro" id="IPR014710">
    <property type="entry name" value="RmlC-like_jellyroll"/>
</dbReference>
<keyword evidence="6 10" id="KW-1015">Disulfide bond</keyword>
<feature type="binding site" evidence="8">
    <location>
        <position position="66"/>
    </location>
    <ligand>
        <name>oxalate</name>
        <dbReference type="ChEBI" id="CHEBI:30623"/>
    </ligand>
</feature>
<gene>
    <name evidence="14" type="ORF">POM88_035192</name>
</gene>
<keyword evidence="15" id="KW-1185">Reference proteome</keyword>